<name>A0A1B8U678_9FLAO</name>
<keyword evidence="1" id="KW-0812">Transmembrane</keyword>
<dbReference type="RefSeq" id="WP_068356521.1">
    <property type="nucleotide sequence ID" value="NZ_CP019337.1"/>
</dbReference>
<dbReference type="STRING" id="996801.BW723_07735"/>
<dbReference type="KEGG" id="prn:BW723_07735"/>
<accession>A0A1B8U678</accession>
<sequence>MGFGGSAAAMITSLKNNKRTRVSTFQKMKDFKEGKNIQVSFDKKATPQQLKRIREKLQSENKKKLIRILLISGSILIIVIYLIGFVKF</sequence>
<organism evidence="2 3">
    <name type="scientific">Polaribacter reichenbachii</name>
    <dbReference type="NCBI Taxonomy" id="996801"/>
    <lineage>
        <taxon>Bacteria</taxon>
        <taxon>Pseudomonadati</taxon>
        <taxon>Bacteroidota</taxon>
        <taxon>Flavobacteriia</taxon>
        <taxon>Flavobacteriales</taxon>
        <taxon>Flavobacteriaceae</taxon>
    </lineage>
</organism>
<gene>
    <name evidence="2" type="ORF">LPB301_01755</name>
</gene>
<dbReference type="AlphaFoldDB" id="A0A1B8U678"/>
<evidence type="ECO:0000256" key="1">
    <source>
        <dbReference type="SAM" id="Phobius"/>
    </source>
</evidence>
<keyword evidence="3" id="KW-1185">Reference proteome</keyword>
<proteinExistence type="predicted"/>
<evidence type="ECO:0000313" key="2">
    <source>
        <dbReference type="EMBL" id="OBY67396.1"/>
    </source>
</evidence>
<dbReference type="Proteomes" id="UP000092612">
    <property type="component" value="Unassembled WGS sequence"/>
</dbReference>
<evidence type="ECO:0000313" key="3">
    <source>
        <dbReference type="Proteomes" id="UP000092612"/>
    </source>
</evidence>
<keyword evidence="1" id="KW-1133">Transmembrane helix</keyword>
<comment type="caution">
    <text evidence="2">The sequence shown here is derived from an EMBL/GenBank/DDBJ whole genome shotgun (WGS) entry which is preliminary data.</text>
</comment>
<protein>
    <submittedName>
        <fullName evidence="2">Uncharacterized protein</fullName>
    </submittedName>
</protein>
<dbReference type="EMBL" id="LSFL01000004">
    <property type="protein sequence ID" value="OBY67396.1"/>
    <property type="molecule type" value="Genomic_DNA"/>
</dbReference>
<feature type="transmembrane region" description="Helical" evidence="1">
    <location>
        <begin position="65"/>
        <end position="86"/>
    </location>
</feature>
<keyword evidence="1" id="KW-0472">Membrane</keyword>
<reference evidence="3" key="1">
    <citation type="submission" date="2016-02" db="EMBL/GenBank/DDBJ databases">
        <title>Paenibacillus sp. LPB0068, isolated from Crassostrea gigas.</title>
        <authorList>
            <person name="Shin S.-K."/>
            <person name="Yi H."/>
        </authorList>
    </citation>
    <scope>NUCLEOTIDE SEQUENCE [LARGE SCALE GENOMIC DNA]</scope>
    <source>
        <strain evidence="3">KCTC 23969</strain>
    </source>
</reference>
<dbReference type="OrthoDB" id="1121212at2"/>